<gene>
    <name evidence="2" type="ORF">SDC9_50414</name>
</gene>
<feature type="transmembrane region" description="Helical" evidence="1">
    <location>
        <begin position="19"/>
        <end position="37"/>
    </location>
</feature>
<feature type="transmembrane region" description="Helical" evidence="1">
    <location>
        <begin position="163"/>
        <end position="188"/>
    </location>
</feature>
<proteinExistence type="predicted"/>
<dbReference type="EMBL" id="VSSQ01001013">
    <property type="protein sequence ID" value="MPM04144.1"/>
    <property type="molecule type" value="Genomic_DNA"/>
</dbReference>
<dbReference type="Pfam" id="PF13398">
    <property type="entry name" value="Peptidase_M50B"/>
    <property type="match status" value="1"/>
</dbReference>
<feature type="transmembrane region" description="Helical" evidence="1">
    <location>
        <begin position="208"/>
        <end position="230"/>
    </location>
</feature>
<comment type="caution">
    <text evidence="2">The sequence shown here is derived from an EMBL/GenBank/DDBJ whole genome shotgun (WGS) entry which is preliminary data.</text>
</comment>
<protein>
    <submittedName>
        <fullName evidence="2">Uncharacterized protein</fullName>
    </submittedName>
</protein>
<feature type="transmembrane region" description="Helical" evidence="1">
    <location>
        <begin position="140"/>
        <end position="157"/>
    </location>
</feature>
<keyword evidence="1" id="KW-0472">Membrane</keyword>
<dbReference type="InterPro" id="IPR049500">
    <property type="entry name" value="Peptidase_M50B-like"/>
</dbReference>
<evidence type="ECO:0000313" key="2">
    <source>
        <dbReference type="EMBL" id="MPM04144.1"/>
    </source>
</evidence>
<sequence length="231" mass="26066">MEFFCFFAYNYFPVSKEEAILFITLAAAGFLLCRIPYVGKFLRVFNTLFHEGGHALAAWITSGEVLKVELFYDTSGTTITKSSSRGEQIIISLAGYVFASVVPWIFIILLSAGYEWALHISILALTIILLMVAVRNTFGVLWTLGMLAAYFLVLFMAPQYSWAMVYTFTGILLFEGLFSAIVVFWLSVRSPASSGDAANMSRYTGLPVWFWGFFFLAQAVFFFWLAVMMLF</sequence>
<keyword evidence="1" id="KW-1133">Transmembrane helix</keyword>
<dbReference type="AlphaFoldDB" id="A0A644WPD9"/>
<evidence type="ECO:0000256" key="1">
    <source>
        <dbReference type="SAM" id="Phobius"/>
    </source>
</evidence>
<keyword evidence="1" id="KW-0812">Transmembrane</keyword>
<organism evidence="2">
    <name type="scientific">bioreactor metagenome</name>
    <dbReference type="NCBI Taxonomy" id="1076179"/>
    <lineage>
        <taxon>unclassified sequences</taxon>
        <taxon>metagenomes</taxon>
        <taxon>ecological metagenomes</taxon>
    </lineage>
</organism>
<feature type="transmembrane region" description="Helical" evidence="1">
    <location>
        <begin position="89"/>
        <end position="110"/>
    </location>
</feature>
<reference evidence="2" key="1">
    <citation type="submission" date="2019-08" db="EMBL/GenBank/DDBJ databases">
        <authorList>
            <person name="Kucharzyk K."/>
            <person name="Murdoch R.W."/>
            <person name="Higgins S."/>
            <person name="Loffler F."/>
        </authorList>
    </citation>
    <scope>NUCLEOTIDE SEQUENCE</scope>
</reference>
<feature type="transmembrane region" description="Helical" evidence="1">
    <location>
        <begin position="116"/>
        <end position="133"/>
    </location>
</feature>
<name>A0A644WPD9_9ZZZZ</name>
<accession>A0A644WPD9</accession>